<dbReference type="Proteomes" id="UP001279553">
    <property type="component" value="Unassembled WGS sequence"/>
</dbReference>
<dbReference type="Pfam" id="PF19630">
    <property type="entry name" value="DUF6134"/>
    <property type="match status" value="1"/>
</dbReference>
<reference evidence="1 2" key="1">
    <citation type="submission" date="2023-11" db="EMBL/GenBank/DDBJ databases">
        <title>MicrobeMod: A computational toolkit for identifying prokaryotic methylation and restriction-modification with nanopore sequencing.</title>
        <authorList>
            <person name="Crits-Christoph A."/>
            <person name="Kang S.C."/>
            <person name="Lee H."/>
            <person name="Ostrov N."/>
        </authorList>
    </citation>
    <scope>NUCLEOTIDE SEQUENCE [LARGE SCALE GENOMIC DNA]</scope>
    <source>
        <strain evidence="1 2">DSMZ 700</strain>
    </source>
</reference>
<dbReference type="InterPro" id="IPR045767">
    <property type="entry name" value="DUF6134"/>
</dbReference>
<evidence type="ECO:0000313" key="2">
    <source>
        <dbReference type="Proteomes" id="UP001279553"/>
    </source>
</evidence>
<gene>
    <name evidence="1" type="ORF">SIL87_06380</name>
</gene>
<dbReference type="AlphaFoldDB" id="A0AAW9DQQ4"/>
<keyword evidence="2" id="KW-1185">Reference proteome</keyword>
<sequence>MTSPSIDRRSLIAMAAAVAIPLPRGRRLEFEVFRNGAKVGTQRLRFIEAGDMLTVDNHVALRVSLLAIPVFHYTAHIVEHWRDGAFVSATSAINDNGTPHQLLVEKQATGVIVQGNKTPRYTAPPNALPLTYWNKAMLKGPMINMQTGHTDTPTIAKLGWFKLPALPSGTVTAEEYKLTGPIRLSVYYDQKETWSGLAFDHEGHITYKPIIGG</sequence>
<accession>A0AAW9DQQ4</accession>
<organism evidence="1 2">
    <name type="scientific">Acidiphilium acidophilum</name>
    <name type="common">Thiobacillus acidophilus</name>
    <dbReference type="NCBI Taxonomy" id="76588"/>
    <lineage>
        <taxon>Bacteria</taxon>
        <taxon>Pseudomonadati</taxon>
        <taxon>Pseudomonadota</taxon>
        <taxon>Alphaproteobacteria</taxon>
        <taxon>Acetobacterales</taxon>
        <taxon>Acidocellaceae</taxon>
        <taxon>Acidiphilium</taxon>
    </lineage>
</organism>
<name>A0AAW9DQQ4_ACIAO</name>
<dbReference type="RefSeq" id="WP_319613339.1">
    <property type="nucleotide sequence ID" value="NZ_JAWXYB010000018.1"/>
</dbReference>
<dbReference type="EMBL" id="JAWXYB010000018">
    <property type="protein sequence ID" value="MDX5930387.1"/>
    <property type="molecule type" value="Genomic_DNA"/>
</dbReference>
<proteinExistence type="predicted"/>
<evidence type="ECO:0000313" key="1">
    <source>
        <dbReference type="EMBL" id="MDX5930387.1"/>
    </source>
</evidence>
<protein>
    <submittedName>
        <fullName evidence="1">DUF6134 family protein</fullName>
    </submittedName>
</protein>
<comment type="caution">
    <text evidence="1">The sequence shown here is derived from an EMBL/GenBank/DDBJ whole genome shotgun (WGS) entry which is preliminary data.</text>
</comment>